<evidence type="ECO:0000313" key="9">
    <source>
        <dbReference type="EMBL" id="RYU96567.1"/>
    </source>
</evidence>
<feature type="transmembrane region" description="Helical" evidence="8">
    <location>
        <begin position="232"/>
        <end position="261"/>
    </location>
</feature>
<dbReference type="AlphaFoldDB" id="A0A4Q5M3X4"/>
<feature type="transmembrane region" description="Helical" evidence="8">
    <location>
        <begin position="153"/>
        <end position="182"/>
    </location>
</feature>
<evidence type="ECO:0000256" key="1">
    <source>
        <dbReference type="ARBA" id="ARBA00004651"/>
    </source>
</evidence>
<dbReference type="GO" id="GO:0055085">
    <property type="term" value="P:transmembrane transport"/>
    <property type="evidence" value="ECO:0007669"/>
    <property type="project" value="TreeGrafter"/>
</dbReference>
<keyword evidence="4" id="KW-1003">Cell membrane</keyword>
<dbReference type="InterPro" id="IPR002549">
    <property type="entry name" value="AI-2E-like"/>
</dbReference>
<feature type="transmembrane region" description="Helical" evidence="8">
    <location>
        <begin position="12"/>
        <end position="29"/>
    </location>
</feature>
<dbReference type="RefSeq" id="WP_130019902.1">
    <property type="nucleotide sequence ID" value="NZ_SEWF01000006.1"/>
</dbReference>
<comment type="caution">
    <text evidence="9">The sequence shown here is derived from an EMBL/GenBank/DDBJ whole genome shotgun (WGS) entry which is preliminary data.</text>
</comment>
<evidence type="ECO:0000313" key="10">
    <source>
        <dbReference type="Proteomes" id="UP000293162"/>
    </source>
</evidence>
<protein>
    <submittedName>
        <fullName evidence="9">AI-2E family transporter</fullName>
    </submittedName>
</protein>
<dbReference type="Proteomes" id="UP000293162">
    <property type="component" value="Unassembled WGS sequence"/>
</dbReference>
<feature type="transmembrane region" description="Helical" evidence="8">
    <location>
        <begin position="203"/>
        <end position="226"/>
    </location>
</feature>
<feature type="transmembrane region" description="Helical" evidence="8">
    <location>
        <begin position="300"/>
        <end position="333"/>
    </location>
</feature>
<feature type="transmembrane region" description="Helical" evidence="8">
    <location>
        <begin position="63"/>
        <end position="84"/>
    </location>
</feature>
<keyword evidence="10" id="KW-1185">Reference proteome</keyword>
<evidence type="ECO:0000256" key="5">
    <source>
        <dbReference type="ARBA" id="ARBA00022692"/>
    </source>
</evidence>
<dbReference type="OrthoDB" id="9793390at2"/>
<keyword evidence="6 8" id="KW-1133">Transmembrane helix</keyword>
<gene>
    <name evidence="9" type="ORF">EWM59_05295</name>
</gene>
<evidence type="ECO:0000256" key="6">
    <source>
        <dbReference type="ARBA" id="ARBA00022989"/>
    </source>
</evidence>
<evidence type="ECO:0000256" key="2">
    <source>
        <dbReference type="ARBA" id="ARBA00009773"/>
    </source>
</evidence>
<dbReference type="Pfam" id="PF01594">
    <property type="entry name" value="AI-2E_transport"/>
    <property type="match status" value="1"/>
</dbReference>
<reference evidence="9 10" key="1">
    <citation type="submission" date="2019-02" db="EMBL/GenBank/DDBJ databases">
        <title>Bacterial novel species Emticicia sp. 17J42-9 isolated from soil.</title>
        <authorList>
            <person name="Jung H.-Y."/>
        </authorList>
    </citation>
    <scope>NUCLEOTIDE SEQUENCE [LARGE SCALE GENOMIC DNA]</scope>
    <source>
        <strain evidence="9 10">17J42-9</strain>
    </source>
</reference>
<comment type="subcellular location">
    <subcellularLocation>
        <location evidence="1">Cell membrane</location>
        <topology evidence="1">Multi-pass membrane protein</topology>
    </subcellularLocation>
</comment>
<dbReference type="EMBL" id="SEWF01000006">
    <property type="protein sequence ID" value="RYU96567.1"/>
    <property type="molecule type" value="Genomic_DNA"/>
</dbReference>
<feature type="transmembrane region" description="Helical" evidence="8">
    <location>
        <begin position="35"/>
        <end position="56"/>
    </location>
</feature>
<evidence type="ECO:0000256" key="4">
    <source>
        <dbReference type="ARBA" id="ARBA00022475"/>
    </source>
</evidence>
<comment type="similarity">
    <text evidence="2">Belongs to the autoinducer-2 exporter (AI-2E) (TC 2.A.86) family.</text>
</comment>
<sequence>MDSSSSKIPVYLKLAQITIGLLAFFYILYIGQGIIIPFLLATIVAILLNPIVNFLMSKNFNKILAIALAILLATVVIGGVMFFIGSQLVMFSDSAPQFKEKLDEFAQNTINWVSQTFNLSKPKIQQGIESAKDQGLKNGSAVITATLGAMGNIFTLLILMPVYIFLILFYKPLLLEFIAMLFQGPKKKIVEEVLYETKTLIQSYLIGLLTEAVIVATLISAGLLIMGIEYAILMGIIAALLNLIPYIGNMIAMVFPILMALTTKEPSYAIWVIVLFSVVQFIDNNLIVPKIVASKVNVNALVSIIVVLIGGALWGVAGMFLSIPLTAILKVIFDRIDDLKPFGFLIGDNQPRVGKVIFNFKGMEKRGKKKEEK</sequence>
<dbReference type="PANTHER" id="PTHR21716">
    <property type="entry name" value="TRANSMEMBRANE PROTEIN"/>
    <property type="match status" value="1"/>
</dbReference>
<proteinExistence type="inferred from homology"/>
<evidence type="ECO:0000256" key="3">
    <source>
        <dbReference type="ARBA" id="ARBA00022448"/>
    </source>
</evidence>
<name>A0A4Q5M3X4_9BACT</name>
<feature type="transmembrane region" description="Helical" evidence="8">
    <location>
        <begin position="268"/>
        <end position="288"/>
    </location>
</feature>
<dbReference type="PANTHER" id="PTHR21716:SF53">
    <property type="entry name" value="PERMEASE PERM-RELATED"/>
    <property type="match status" value="1"/>
</dbReference>
<keyword evidence="7 8" id="KW-0472">Membrane</keyword>
<evidence type="ECO:0000256" key="7">
    <source>
        <dbReference type="ARBA" id="ARBA00023136"/>
    </source>
</evidence>
<organism evidence="9 10">
    <name type="scientific">Emticicia agri</name>
    <dbReference type="NCBI Taxonomy" id="2492393"/>
    <lineage>
        <taxon>Bacteria</taxon>
        <taxon>Pseudomonadati</taxon>
        <taxon>Bacteroidota</taxon>
        <taxon>Cytophagia</taxon>
        <taxon>Cytophagales</taxon>
        <taxon>Leadbetterellaceae</taxon>
        <taxon>Emticicia</taxon>
    </lineage>
</organism>
<evidence type="ECO:0000256" key="8">
    <source>
        <dbReference type="SAM" id="Phobius"/>
    </source>
</evidence>
<dbReference type="GO" id="GO:0005886">
    <property type="term" value="C:plasma membrane"/>
    <property type="evidence" value="ECO:0007669"/>
    <property type="project" value="UniProtKB-SubCell"/>
</dbReference>
<keyword evidence="3" id="KW-0813">Transport</keyword>
<keyword evidence="5 8" id="KW-0812">Transmembrane</keyword>
<accession>A0A4Q5M3X4</accession>